<keyword evidence="4" id="KW-0175">Coiled coil</keyword>
<dbReference type="Gene3D" id="6.10.340.10">
    <property type="match status" value="1"/>
</dbReference>
<dbReference type="PANTHER" id="PTHR32089:SF114">
    <property type="entry name" value="METHYL-ACCEPTING CHEMOTAXIS PROTEIN MCPB"/>
    <property type="match status" value="1"/>
</dbReference>
<dbReference type="SUPFAM" id="SSF158472">
    <property type="entry name" value="HAMP domain-like"/>
    <property type="match status" value="1"/>
</dbReference>
<feature type="transmembrane region" description="Helical" evidence="5">
    <location>
        <begin position="61"/>
        <end position="84"/>
    </location>
</feature>
<feature type="coiled-coil region" evidence="4">
    <location>
        <begin position="162"/>
        <end position="196"/>
    </location>
</feature>
<accession>A0A941GTG8</accession>
<feature type="transmembrane region" description="Helical" evidence="5">
    <location>
        <begin position="99"/>
        <end position="120"/>
    </location>
</feature>
<comment type="similarity">
    <text evidence="2">Belongs to the methyl-accepting chemotaxis (MCP) protein family.</text>
</comment>
<feature type="domain" description="HAMP" evidence="7">
    <location>
        <begin position="122"/>
        <end position="174"/>
    </location>
</feature>
<evidence type="ECO:0000256" key="2">
    <source>
        <dbReference type="ARBA" id="ARBA00029447"/>
    </source>
</evidence>
<dbReference type="InterPro" id="IPR003660">
    <property type="entry name" value="HAMP_dom"/>
</dbReference>
<dbReference type="PROSITE" id="PS50111">
    <property type="entry name" value="CHEMOTAXIS_TRANSDUC_2"/>
    <property type="match status" value="1"/>
</dbReference>
<dbReference type="Pfam" id="PF00672">
    <property type="entry name" value="HAMP"/>
    <property type="match status" value="1"/>
</dbReference>
<gene>
    <name evidence="8" type="ORF">DSM107014_01815</name>
</gene>
<evidence type="ECO:0000259" key="7">
    <source>
        <dbReference type="PROSITE" id="PS50885"/>
    </source>
</evidence>
<dbReference type="EMBL" id="JADQBC010000007">
    <property type="protein sequence ID" value="MBR8826638.1"/>
    <property type="molecule type" value="Genomic_DNA"/>
</dbReference>
<dbReference type="GO" id="GO:0016020">
    <property type="term" value="C:membrane"/>
    <property type="evidence" value="ECO:0007669"/>
    <property type="project" value="InterPro"/>
</dbReference>
<evidence type="ECO:0000256" key="3">
    <source>
        <dbReference type="PROSITE-ProRule" id="PRU00284"/>
    </source>
</evidence>
<evidence type="ECO:0000256" key="1">
    <source>
        <dbReference type="ARBA" id="ARBA00023224"/>
    </source>
</evidence>
<dbReference type="SMART" id="SM00283">
    <property type="entry name" value="MA"/>
    <property type="match status" value="1"/>
</dbReference>
<evidence type="ECO:0000256" key="5">
    <source>
        <dbReference type="SAM" id="Phobius"/>
    </source>
</evidence>
<keyword evidence="1 3" id="KW-0807">Transducer</keyword>
<dbReference type="SMART" id="SM00304">
    <property type="entry name" value="HAMP"/>
    <property type="match status" value="2"/>
</dbReference>
<keyword evidence="5" id="KW-1133">Transmembrane helix</keyword>
<protein>
    <submittedName>
        <fullName evidence="8">HAMP domain-containing protein</fullName>
    </submittedName>
</protein>
<dbReference type="GO" id="GO:0007165">
    <property type="term" value="P:signal transduction"/>
    <property type="evidence" value="ECO:0007669"/>
    <property type="project" value="UniProtKB-KW"/>
</dbReference>
<dbReference type="AlphaFoldDB" id="A0A941GTG8"/>
<keyword evidence="5" id="KW-0812">Transmembrane</keyword>
<sequence>MVTELERTKKSNQEIGYAEGLRELNLELAEKAIPSPPKNKGKKLTFSLQRFYDLPIGTKQFILVGISVLSFVLFLGAEALVIVINQEQIDVGMLVKDTLITQIVLVFVVIGINLALANILGQSIVKPIQELQKTAEKFTAGDQEARAKVLAADEVGVLANTFNQLAEQTSKSIKEIKEAQERAEAVVEEQSRQNEVIQGELLALLTDVEGASSGNLTVRAEISAGSIGIVADFFNTIVESMREIVTQVKQATTQVNLSLGQDEESMSQLANESLKHSKKIQRMLDFVEEMSLSVQTVAINAAQAAEVASTASMTAQTSGVAMDRTVESILQLRSTVGETAKKVKRLGESSQQISKVISLINQIALQTNLLAINASIEAARAGEEGRGFAVVAEEVGQLAAQSAAATKEIEQIVENIQLETGEVVQAMEVGTAQVVEGTKLVEETKSSLVKIVDVSRQIDELVDSISSATVSQTKTSEMVSNLMKDLAKASERMSNSSSDVSTSIQETVQLAQQLQQSVGTFNVGDLN</sequence>
<dbReference type="Pfam" id="PF00015">
    <property type="entry name" value="MCPsignal"/>
    <property type="match status" value="1"/>
</dbReference>
<dbReference type="Gene3D" id="1.10.287.950">
    <property type="entry name" value="Methyl-accepting chemotaxis protein"/>
    <property type="match status" value="1"/>
</dbReference>
<dbReference type="CDD" id="cd06225">
    <property type="entry name" value="HAMP"/>
    <property type="match status" value="1"/>
</dbReference>
<dbReference type="PROSITE" id="PS50885">
    <property type="entry name" value="HAMP"/>
    <property type="match status" value="1"/>
</dbReference>
<organism evidence="8 9">
    <name type="scientific">Gomphosphaeria aponina SAG 52.96 = DSM 107014</name>
    <dbReference type="NCBI Taxonomy" id="1521640"/>
    <lineage>
        <taxon>Bacteria</taxon>
        <taxon>Bacillati</taxon>
        <taxon>Cyanobacteriota</taxon>
        <taxon>Cyanophyceae</taxon>
        <taxon>Oscillatoriophycideae</taxon>
        <taxon>Chroococcales</taxon>
        <taxon>Gomphosphaeriaceae</taxon>
        <taxon>Gomphosphaeria</taxon>
    </lineage>
</organism>
<dbReference type="PANTHER" id="PTHR32089">
    <property type="entry name" value="METHYL-ACCEPTING CHEMOTAXIS PROTEIN MCPB"/>
    <property type="match status" value="1"/>
</dbReference>
<keyword evidence="5" id="KW-0472">Membrane</keyword>
<dbReference type="SUPFAM" id="SSF58104">
    <property type="entry name" value="Methyl-accepting chemotaxis protein (MCP) signaling domain"/>
    <property type="match status" value="1"/>
</dbReference>
<evidence type="ECO:0000313" key="8">
    <source>
        <dbReference type="EMBL" id="MBR8826638.1"/>
    </source>
</evidence>
<evidence type="ECO:0000313" key="9">
    <source>
        <dbReference type="Proteomes" id="UP000767446"/>
    </source>
</evidence>
<name>A0A941GTG8_9CHRO</name>
<comment type="caution">
    <text evidence="8">The sequence shown here is derived from an EMBL/GenBank/DDBJ whole genome shotgun (WGS) entry which is preliminary data.</text>
</comment>
<feature type="domain" description="Methyl-accepting transducer" evidence="6">
    <location>
        <begin position="251"/>
        <end position="487"/>
    </location>
</feature>
<dbReference type="CDD" id="cd11386">
    <property type="entry name" value="MCP_signal"/>
    <property type="match status" value="1"/>
</dbReference>
<evidence type="ECO:0000256" key="4">
    <source>
        <dbReference type="SAM" id="Coils"/>
    </source>
</evidence>
<dbReference type="InterPro" id="IPR004089">
    <property type="entry name" value="MCPsignal_dom"/>
</dbReference>
<evidence type="ECO:0000259" key="6">
    <source>
        <dbReference type="PROSITE" id="PS50111"/>
    </source>
</evidence>
<dbReference type="Proteomes" id="UP000767446">
    <property type="component" value="Unassembled WGS sequence"/>
</dbReference>
<reference evidence="8" key="1">
    <citation type="submission" date="2021-02" db="EMBL/GenBank/DDBJ databases">
        <title>Metagenome analyses of Stigonema ocellatum DSM 106950, Chlorogloea purpurea SAG 13.99 and Gomphosphaeria aponina DSM 107014.</title>
        <authorList>
            <person name="Marter P."/>
            <person name="Huang S."/>
        </authorList>
    </citation>
    <scope>NUCLEOTIDE SEQUENCE</scope>
    <source>
        <strain evidence="8">JP213</strain>
    </source>
</reference>
<proteinExistence type="inferred from homology"/>